<dbReference type="AlphaFoldDB" id="A0A197K462"/>
<evidence type="ECO:0000256" key="1">
    <source>
        <dbReference type="SAM" id="MobiDB-lite"/>
    </source>
</evidence>
<evidence type="ECO:0000313" key="3">
    <source>
        <dbReference type="Proteomes" id="UP000078512"/>
    </source>
</evidence>
<feature type="region of interest" description="Disordered" evidence="1">
    <location>
        <begin position="573"/>
        <end position="595"/>
    </location>
</feature>
<organism evidence="2 3">
    <name type="scientific">Linnemannia elongata AG-77</name>
    <dbReference type="NCBI Taxonomy" id="1314771"/>
    <lineage>
        <taxon>Eukaryota</taxon>
        <taxon>Fungi</taxon>
        <taxon>Fungi incertae sedis</taxon>
        <taxon>Mucoromycota</taxon>
        <taxon>Mortierellomycotina</taxon>
        <taxon>Mortierellomycetes</taxon>
        <taxon>Mortierellales</taxon>
        <taxon>Mortierellaceae</taxon>
        <taxon>Linnemannia</taxon>
    </lineage>
</organism>
<dbReference type="STRING" id="1314771.A0A197K462"/>
<dbReference type="Proteomes" id="UP000078512">
    <property type="component" value="Unassembled WGS sequence"/>
</dbReference>
<proteinExistence type="predicted"/>
<keyword evidence="3" id="KW-1185">Reference proteome</keyword>
<name>A0A197K462_9FUNG</name>
<sequence>MGKPPTKHHPFKDADIPNRFYFLNKKPENYNARDYFQTFSNLNTSSKGLLHGFWRKALTIMTESNVRVFQCRGRQLLSIWNLPDKGLKDFWRAIEQSGSPSTTVRTEASKIEKKFVMLASRTYIKAGRALHDEIGASLDNSRHGNPERKRRRFTSEEASERLDNLTDDDDDPSYSEAVSVDQGGQSNPNDRVYQDTDSDTFAEDYAGDAHPRQTTSKPTSTVYFLAGNGDVDCSEAARSPWMIQDDDLAGVLWDYRSTVCEKAKRLEGLVGSVERLAINHIYLFERKDSTSSLYAAIGSELWENITTNGLQLLLAKDVVLDLGEKAIQFSLISHQEAEDSVLSTPGGNKVIRKLLVALFSTGFLWGDQDYNEAERIKNLWDPFLKTYLEPIAGCKGRWEKEFQPSKERRQTDTPDSKGRRPDYFLKVDLLGLECFLFVLEAKKHRHTSPVQTDLEKVGNQLKDSIDYLARNRVDISGVRVYGAVVVGDEATVYSMELVASGVYVMKQYGVLCAPRSNMYLGLLGQTVNTLQNLVLEIEATTQKLKRTKLSTPCDWTRVSFRTPQKVDRTGIAAVHPSSPSTRTAKHSHSLVQEKF</sequence>
<dbReference type="OrthoDB" id="2399314at2759"/>
<feature type="compositionally biased region" description="Basic and acidic residues" evidence="1">
    <location>
        <begin position="136"/>
        <end position="164"/>
    </location>
</feature>
<evidence type="ECO:0000313" key="2">
    <source>
        <dbReference type="EMBL" id="OAQ32432.1"/>
    </source>
</evidence>
<protein>
    <submittedName>
        <fullName evidence="2">Uncharacterized protein</fullName>
    </submittedName>
</protein>
<reference evidence="2 3" key="1">
    <citation type="submission" date="2016-05" db="EMBL/GenBank/DDBJ databases">
        <title>Genome sequencing reveals origins of a unique bacterial endosymbiosis in the earliest lineages of terrestrial Fungi.</title>
        <authorList>
            <consortium name="DOE Joint Genome Institute"/>
            <person name="Uehling J."/>
            <person name="Gryganskyi A."/>
            <person name="Hameed K."/>
            <person name="Tschaplinski T."/>
            <person name="Misztal P."/>
            <person name="Wu S."/>
            <person name="Desiro A."/>
            <person name="Vande Pol N."/>
            <person name="Du Z.-Y."/>
            <person name="Zienkiewicz A."/>
            <person name="Zienkiewicz K."/>
            <person name="Morin E."/>
            <person name="Tisserant E."/>
            <person name="Splivallo R."/>
            <person name="Hainaut M."/>
            <person name="Henrissat B."/>
            <person name="Ohm R."/>
            <person name="Kuo A."/>
            <person name="Yan J."/>
            <person name="Lipzen A."/>
            <person name="Nolan M."/>
            <person name="Labutti K."/>
            <person name="Barry K."/>
            <person name="Goldstein A."/>
            <person name="Labbe J."/>
            <person name="Schadt C."/>
            <person name="Tuskan G."/>
            <person name="Grigoriev I."/>
            <person name="Martin F."/>
            <person name="Vilgalys R."/>
            <person name="Bonito G."/>
        </authorList>
    </citation>
    <scope>NUCLEOTIDE SEQUENCE [LARGE SCALE GENOMIC DNA]</scope>
    <source>
        <strain evidence="2 3">AG-77</strain>
    </source>
</reference>
<gene>
    <name evidence="2" type="ORF">K457DRAFT_16439</name>
</gene>
<dbReference type="EMBL" id="KV442025">
    <property type="protein sequence ID" value="OAQ32432.1"/>
    <property type="molecule type" value="Genomic_DNA"/>
</dbReference>
<accession>A0A197K462</accession>
<feature type="region of interest" description="Disordered" evidence="1">
    <location>
        <begin position="136"/>
        <end position="195"/>
    </location>
</feature>